<dbReference type="EMBL" id="VSSQ01050575">
    <property type="protein sequence ID" value="MPN04655.1"/>
    <property type="molecule type" value="Genomic_DNA"/>
</dbReference>
<comment type="caution">
    <text evidence="1">The sequence shown here is derived from an EMBL/GenBank/DDBJ whole genome shotgun (WGS) entry which is preliminary data.</text>
</comment>
<reference evidence="1" key="1">
    <citation type="submission" date="2019-08" db="EMBL/GenBank/DDBJ databases">
        <authorList>
            <person name="Kucharzyk K."/>
            <person name="Murdoch R.W."/>
            <person name="Higgins S."/>
            <person name="Loffler F."/>
        </authorList>
    </citation>
    <scope>NUCLEOTIDE SEQUENCE</scope>
</reference>
<protein>
    <submittedName>
        <fullName evidence="1">Uncharacterized protein</fullName>
    </submittedName>
</protein>
<accession>A0A645ERI9</accession>
<proteinExistence type="predicted"/>
<evidence type="ECO:0000313" key="1">
    <source>
        <dbReference type="EMBL" id="MPN04655.1"/>
    </source>
</evidence>
<sequence>MIWYDYFFLGRGKPVTHRLAIEEISNDGISVTPQVFIDMMDTIQKKLEGDIDD</sequence>
<dbReference type="AlphaFoldDB" id="A0A645ERI9"/>
<organism evidence="1">
    <name type="scientific">bioreactor metagenome</name>
    <dbReference type="NCBI Taxonomy" id="1076179"/>
    <lineage>
        <taxon>unclassified sequences</taxon>
        <taxon>metagenomes</taxon>
        <taxon>ecological metagenomes</taxon>
    </lineage>
</organism>
<gene>
    <name evidence="1" type="ORF">SDC9_151900</name>
</gene>
<name>A0A645ERI9_9ZZZZ</name>